<name>A0A7J5TVA1_9BACT</name>
<protein>
    <recommendedName>
        <fullName evidence="2">START domain-containing protein</fullName>
    </recommendedName>
</protein>
<reference evidence="3 4" key="1">
    <citation type="submission" date="2019-10" db="EMBL/GenBank/DDBJ databases">
        <title>Rudanella paleaurantiibacter sp. nov., isolated from sludge.</title>
        <authorList>
            <person name="Xu S.Q."/>
        </authorList>
    </citation>
    <scope>NUCLEOTIDE SEQUENCE [LARGE SCALE GENOMIC DNA]</scope>
    <source>
        <strain evidence="3 4">HX-22-17</strain>
    </source>
</reference>
<keyword evidence="1" id="KW-0732">Signal</keyword>
<dbReference type="EMBL" id="WELI01000009">
    <property type="protein sequence ID" value="KAB7728079.1"/>
    <property type="molecule type" value="Genomic_DNA"/>
</dbReference>
<dbReference type="AlphaFoldDB" id="A0A7J5TVA1"/>
<dbReference type="GO" id="GO:0008289">
    <property type="term" value="F:lipid binding"/>
    <property type="evidence" value="ECO:0007669"/>
    <property type="project" value="InterPro"/>
</dbReference>
<sequence>MPLVVLKALFLSSLFLADPPVNTSVTLPQQTDHWKLEKDKNGIRVYSRPMPGSRRKEIKVNCEVNGTMAQLVAFISDIDHYKEAVFRVEQAYLVKRINDHEFYYYNETDMPWPTSNRDLVMHMTFQMDPATRILHIRANNVPGMVPERKGVVRIPHWRSLWTVQQITPQRMRIEYLFQVDPGGDFPIWLANALIASGPYQSFAGMEELLKRPYYQNRTFSFLPH</sequence>
<dbReference type="InterPro" id="IPR051213">
    <property type="entry name" value="START_lipid_transfer"/>
</dbReference>
<evidence type="ECO:0000256" key="1">
    <source>
        <dbReference type="SAM" id="SignalP"/>
    </source>
</evidence>
<dbReference type="SUPFAM" id="SSF55961">
    <property type="entry name" value="Bet v1-like"/>
    <property type="match status" value="1"/>
</dbReference>
<dbReference type="InterPro" id="IPR028347">
    <property type="entry name" value="START_dom_prot"/>
</dbReference>
<accession>A0A7J5TVA1</accession>
<evidence type="ECO:0000313" key="3">
    <source>
        <dbReference type="EMBL" id="KAB7728079.1"/>
    </source>
</evidence>
<feature type="domain" description="START" evidence="2">
    <location>
        <begin position="34"/>
        <end position="214"/>
    </location>
</feature>
<dbReference type="InterPro" id="IPR002913">
    <property type="entry name" value="START_lipid-bd_dom"/>
</dbReference>
<dbReference type="GO" id="GO:0005737">
    <property type="term" value="C:cytoplasm"/>
    <property type="evidence" value="ECO:0007669"/>
    <property type="project" value="UniProtKB-ARBA"/>
</dbReference>
<keyword evidence="4" id="KW-1185">Reference proteome</keyword>
<dbReference type="InterPro" id="IPR023393">
    <property type="entry name" value="START-like_dom_sf"/>
</dbReference>
<organism evidence="3 4">
    <name type="scientific">Rudanella paleaurantiibacter</name>
    <dbReference type="NCBI Taxonomy" id="2614655"/>
    <lineage>
        <taxon>Bacteria</taxon>
        <taxon>Pseudomonadati</taxon>
        <taxon>Bacteroidota</taxon>
        <taxon>Cytophagia</taxon>
        <taxon>Cytophagales</taxon>
        <taxon>Cytophagaceae</taxon>
        <taxon>Rudanella</taxon>
    </lineage>
</organism>
<gene>
    <name evidence="3" type="ORF">F5984_20220</name>
</gene>
<evidence type="ECO:0000313" key="4">
    <source>
        <dbReference type="Proteomes" id="UP000488299"/>
    </source>
</evidence>
<dbReference type="PANTHER" id="PTHR19308:SF14">
    <property type="entry name" value="START DOMAIN-CONTAINING PROTEIN"/>
    <property type="match status" value="1"/>
</dbReference>
<dbReference type="PIRSF" id="PIRSF039033">
    <property type="entry name" value="START_dom"/>
    <property type="match status" value="1"/>
</dbReference>
<feature type="signal peptide" evidence="1">
    <location>
        <begin position="1"/>
        <end position="17"/>
    </location>
</feature>
<evidence type="ECO:0000259" key="2">
    <source>
        <dbReference type="PROSITE" id="PS50848"/>
    </source>
</evidence>
<comment type="caution">
    <text evidence="3">The sequence shown here is derived from an EMBL/GenBank/DDBJ whole genome shotgun (WGS) entry which is preliminary data.</text>
</comment>
<dbReference type="PANTHER" id="PTHR19308">
    <property type="entry name" value="PHOSPHATIDYLCHOLINE TRANSFER PROTEIN"/>
    <property type="match status" value="1"/>
</dbReference>
<dbReference type="RefSeq" id="WP_152126028.1">
    <property type="nucleotide sequence ID" value="NZ_WELI01000009.1"/>
</dbReference>
<feature type="chain" id="PRO_5029829719" description="START domain-containing protein" evidence="1">
    <location>
        <begin position="18"/>
        <end position="224"/>
    </location>
</feature>
<proteinExistence type="predicted"/>
<dbReference type="Proteomes" id="UP000488299">
    <property type="component" value="Unassembled WGS sequence"/>
</dbReference>
<dbReference type="Pfam" id="PF01852">
    <property type="entry name" value="START"/>
    <property type="match status" value="1"/>
</dbReference>
<dbReference type="PROSITE" id="PS50848">
    <property type="entry name" value="START"/>
    <property type="match status" value="1"/>
</dbReference>
<dbReference type="Gene3D" id="3.30.530.20">
    <property type="match status" value="1"/>
</dbReference>